<comment type="caution">
    <text evidence="1">The sequence shown here is derived from an EMBL/GenBank/DDBJ whole genome shotgun (WGS) entry which is preliminary data.</text>
</comment>
<evidence type="ECO:0000313" key="2">
    <source>
        <dbReference type="Proteomes" id="UP001165122"/>
    </source>
</evidence>
<evidence type="ECO:0000313" key="1">
    <source>
        <dbReference type="EMBL" id="GMH76904.1"/>
    </source>
</evidence>
<proteinExistence type="predicted"/>
<dbReference type="EMBL" id="BRXW01000784">
    <property type="protein sequence ID" value="GMH76904.1"/>
    <property type="molecule type" value="Genomic_DNA"/>
</dbReference>
<dbReference type="AlphaFoldDB" id="A0A9W7ASF2"/>
<sequence length="124" mass="14587">MPGPVLQVEELVPYVTLSLHLMNWEFMNFEIPIRTSTYLFSVRKMLEDRHGRIQDLKICLGSYLEEKEMKDEMLTLQEYFEKNEPLIEGVSKAENEKDATKVVVKLYYDFKPIEAGPILLDWQA</sequence>
<protein>
    <submittedName>
        <fullName evidence="1">Uncharacterized protein</fullName>
    </submittedName>
</protein>
<accession>A0A9W7ASF2</accession>
<keyword evidence="2" id="KW-1185">Reference proteome</keyword>
<name>A0A9W7ASF2_9STRA</name>
<dbReference type="OrthoDB" id="10249887at2759"/>
<dbReference type="Proteomes" id="UP001165122">
    <property type="component" value="Unassembled WGS sequence"/>
</dbReference>
<organism evidence="1 2">
    <name type="scientific">Triparma laevis f. longispina</name>
    <dbReference type="NCBI Taxonomy" id="1714387"/>
    <lineage>
        <taxon>Eukaryota</taxon>
        <taxon>Sar</taxon>
        <taxon>Stramenopiles</taxon>
        <taxon>Ochrophyta</taxon>
        <taxon>Bolidophyceae</taxon>
        <taxon>Parmales</taxon>
        <taxon>Triparmaceae</taxon>
        <taxon>Triparma</taxon>
    </lineage>
</organism>
<reference evidence="2" key="1">
    <citation type="journal article" date="2023" name="Commun. Biol.">
        <title>Genome analysis of Parmales, the sister group of diatoms, reveals the evolutionary specialization of diatoms from phago-mixotrophs to photoautotrophs.</title>
        <authorList>
            <person name="Ban H."/>
            <person name="Sato S."/>
            <person name="Yoshikawa S."/>
            <person name="Yamada K."/>
            <person name="Nakamura Y."/>
            <person name="Ichinomiya M."/>
            <person name="Sato N."/>
            <person name="Blanc-Mathieu R."/>
            <person name="Endo H."/>
            <person name="Kuwata A."/>
            <person name="Ogata H."/>
        </authorList>
    </citation>
    <scope>NUCLEOTIDE SEQUENCE [LARGE SCALE GENOMIC DNA]</scope>
    <source>
        <strain evidence="2">NIES 3700</strain>
    </source>
</reference>
<gene>
    <name evidence="1" type="ORF">TrLO_g9972</name>
</gene>